<sequence>MTRPCAREAEDNCICLLHLMAQRLRERLHIEKVFISPQSNSKIALTERDMPRPTIMNKVTGVDGTMQDVLWILLNMFVVNQRFVWSFLNIDYAGLSTDEEDIKEFLWSV</sequence>
<organism evidence="1 2">
    <name type="scientific">Circinella minor</name>
    <dbReference type="NCBI Taxonomy" id="1195481"/>
    <lineage>
        <taxon>Eukaryota</taxon>
        <taxon>Fungi</taxon>
        <taxon>Fungi incertae sedis</taxon>
        <taxon>Mucoromycota</taxon>
        <taxon>Mucoromycotina</taxon>
        <taxon>Mucoromycetes</taxon>
        <taxon>Mucorales</taxon>
        <taxon>Lichtheimiaceae</taxon>
        <taxon>Circinella</taxon>
    </lineage>
</organism>
<reference evidence="1 2" key="1">
    <citation type="submission" date="2020-12" db="EMBL/GenBank/DDBJ databases">
        <title>Metabolic potential, ecology and presence of endohyphal bacteria is reflected in genomic diversity of Mucoromycotina.</title>
        <authorList>
            <person name="Muszewska A."/>
            <person name="Okrasinska A."/>
            <person name="Steczkiewicz K."/>
            <person name="Drgas O."/>
            <person name="Orlowska M."/>
            <person name="Perlinska-Lenart U."/>
            <person name="Aleksandrzak-Piekarczyk T."/>
            <person name="Szatraj K."/>
            <person name="Zielenkiewicz U."/>
            <person name="Pilsyk S."/>
            <person name="Malc E."/>
            <person name="Mieczkowski P."/>
            <person name="Kruszewska J.S."/>
            <person name="Biernat P."/>
            <person name="Pawlowska J."/>
        </authorList>
    </citation>
    <scope>NUCLEOTIDE SEQUENCE [LARGE SCALE GENOMIC DNA]</scope>
    <source>
        <strain evidence="1 2">CBS 142.35</strain>
    </source>
</reference>
<evidence type="ECO:0000313" key="2">
    <source>
        <dbReference type="Proteomes" id="UP000646827"/>
    </source>
</evidence>
<comment type="caution">
    <text evidence="1">The sequence shown here is derived from an EMBL/GenBank/DDBJ whole genome shotgun (WGS) entry which is preliminary data.</text>
</comment>
<evidence type="ECO:0000313" key="1">
    <source>
        <dbReference type="EMBL" id="KAG2225468.1"/>
    </source>
</evidence>
<dbReference type="Proteomes" id="UP000646827">
    <property type="component" value="Unassembled WGS sequence"/>
</dbReference>
<dbReference type="OrthoDB" id="2282777at2759"/>
<accession>A0A8H7SBH7</accession>
<gene>
    <name evidence="1" type="ORF">INT45_010295</name>
</gene>
<proteinExistence type="predicted"/>
<dbReference type="EMBL" id="JAEPRB010000027">
    <property type="protein sequence ID" value="KAG2225468.1"/>
    <property type="molecule type" value="Genomic_DNA"/>
</dbReference>
<keyword evidence="2" id="KW-1185">Reference proteome</keyword>
<protein>
    <submittedName>
        <fullName evidence="1">Uncharacterized protein</fullName>
    </submittedName>
</protein>
<name>A0A8H7SBH7_9FUNG</name>
<dbReference type="AlphaFoldDB" id="A0A8H7SBH7"/>